<protein>
    <recommendedName>
        <fullName evidence="3">DUF3108 domain-containing protein</fullName>
    </recommendedName>
</protein>
<dbReference type="HOGENOM" id="CLU_098629_0_0_7"/>
<evidence type="ECO:0008006" key="3">
    <source>
        <dbReference type="Google" id="ProtNLM"/>
    </source>
</evidence>
<dbReference type="eggNOG" id="ENOG5033G25">
    <property type="taxonomic scope" value="Bacteria"/>
</dbReference>
<dbReference type="RefSeq" id="WP_012109421.1">
    <property type="nucleotide sequence ID" value="NC_009714.1"/>
</dbReference>
<dbReference type="AlphaFoldDB" id="A7I3M5"/>
<proteinExistence type="predicted"/>
<evidence type="ECO:0000313" key="2">
    <source>
        <dbReference type="Proteomes" id="UP000002407"/>
    </source>
</evidence>
<name>A7I3M5_CAMHC</name>
<accession>A7I3M5</accession>
<dbReference type="KEGG" id="cha:CHAB381_1592"/>
<dbReference type="Proteomes" id="UP000002407">
    <property type="component" value="Chromosome"/>
</dbReference>
<dbReference type="EMBL" id="CP000776">
    <property type="protein sequence ID" value="ABS52130.1"/>
    <property type="molecule type" value="Genomic_DNA"/>
</dbReference>
<keyword evidence="2" id="KW-1185">Reference proteome</keyword>
<reference evidence="2" key="1">
    <citation type="submission" date="2007-07" db="EMBL/GenBank/DDBJ databases">
        <title>Complete genome sequence of Campylobacter hominis ATCC BAA-381, a commensal isolated from the human gastrointestinal tract.</title>
        <authorList>
            <person name="Fouts D.E."/>
            <person name="Mongodin E.F."/>
            <person name="Puiu D."/>
            <person name="Sebastian Y."/>
            <person name="Miller W.G."/>
            <person name="Mandrell R.E."/>
            <person name="Nelson K.E."/>
        </authorList>
    </citation>
    <scope>NUCLEOTIDE SEQUENCE [LARGE SCALE GENOMIC DNA]</scope>
    <source>
        <strain evidence="2">ATCC BAA-381 / DSM 21671 / CCUG 45161 / LMG 19568 / NCTC 13146 / CH001A</strain>
    </source>
</reference>
<sequence>MKCLITLLIFVNMTTAEILTANYNISYGIFGSFGHAKAVLKQDGQSYEISMEAMTDEIAKTLSGNRREIFKSRGFIENGVFVPNIYTHDVFRKKKGKIRHEIKVYEFNHTAREILYQKRKYDDDLMLSKNSEILKYYTKNDLLSLFFNFKNLAPNKPKFKLTAAGANEKDGQIDVIKPQNKILTELSKELGSGEIFIAFINQKIFSSERGELHLLLNEQGIAKKAILRDVLLFGDIRAEIAE</sequence>
<gene>
    <name evidence="1" type="ordered locus">CHAB381_1592</name>
</gene>
<organism evidence="1 2">
    <name type="scientific">Campylobacter hominis (strain ATCC BAA-381 / DSM 21671 / CCUG 45161 / LMG 19568 / NCTC 13146 / CH001A)</name>
    <dbReference type="NCBI Taxonomy" id="360107"/>
    <lineage>
        <taxon>Bacteria</taxon>
        <taxon>Pseudomonadati</taxon>
        <taxon>Campylobacterota</taxon>
        <taxon>Epsilonproteobacteria</taxon>
        <taxon>Campylobacterales</taxon>
        <taxon>Campylobacteraceae</taxon>
        <taxon>Campylobacter</taxon>
    </lineage>
</organism>
<evidence type="ECO:0000313" key="1">
    <source>
        <dbReference type="EMBL" id="ABS52130.1"/>
    </source>
</evidence>
<dbReference type="OrthoDB" id="5363140at2"/>